<sequence length="78" mass="9268">MSRRGFSLERRGRAAFSVRGRRRVTAIDAHCMVFVLTASDEPLRVAWLRFGMDEMEKCMLRRDRVRRSHIPLLLYEND</sequence>
<gene>
    <name evidence="1" type="primary">Acey_s0227.g2797</name>
    <name evidence="1" type="ORF">Y032_0227g2797</name>
</gene>
<dbReference type="Proteomes" id="UP000024635">
    <property type="component" value="Unassembled WGS sequence"/>
</dbReference>
<dbReference type="EMBL" id="JARK01001563">
    <property type="protein sequence ID" value="EYB89789.1"/>
    <property type="molecule type" value="Genomic_DNA"/>
</dbReference>
<keyword evidence="2" id="KW-1185">Reference proteome</keyword>
<proteinExistence type="predicted"/>
<evidence type="ECO:0000313" key="1">
    <source>
        <dbReference type="EMBL" id="EYB89789.1"/>
    </source>
</evidence>
<reference evidence="2" key="1">
    <citation type="journal article" date="2015" name="Nat. Genet.">
        <title>The genome and transcriptome of the zoonotic hookworm Ancylostoma ceylanicum identify infection-specific gene families.</title>
        <authorList>
            <person name="Schwarz E.M."/>
            <person name="Hu Y."/>
            <person name="Antoshechkin I."/>
            <person name="Miller M.M."/>
            <person name="Sternberg P.W."/>
            <person name="Aroian R.V."/>
        </authorList>
    </citation>
    <scope>NUCLEOTIDE SEQUENCE</scope>
    <source>
        <strain evidence="2">HY135</strain>
    </source>
</reference>
<accession>A0A016SHJ5</accession>
<name>A0A016SHJ5_9BILA</name>
<evidence type="ECO:0000313" key="2">
    <source>
        <dbReference type="Proteomes" id="UP000024635"/>
    </source>
</evidence>
<comment type="caution">
    <text evidence="1">The sequence shown here is derived from an EMBL/GenBank/DDBJ whole genome shotgun (WGS) entry which is preliminary data.</text>
</comment>
<dbReference type="AlphaFoldDB" id="A0A016SHJ5"/>
<organism evidence="1 2">
    <name type="scientific">Ancylostoma ceylanicum</name>
    <dbReference type="NCBI Taxonomy" id="53326"/>
    <lineage>
        <taxon>Eukaryota</taxon>
        <taxon>Metazoa</taxon>
        <taxon>Ecdysozoa</taxon>
        <taxon>Nematoda</taxon>
        <taxon>Chromadorea</taxon>
        <taxon>Rhabditida</taxon>
        <taxon>Rhabditina</taxon>
        <taxon>Rhabditomorpha</taxon>
        <taxon>Strongyloidea</taxon>
        <taxon>Ancylostomatidae</taxon>
        <taxon>Ancylostomatinae</taxon>
        <taxon>Ancylostoma</taxon>
    </lineage>
</organism>
<protein>
    <submittedName>
        <fullName evidence="1">Uncharacterized protein</fullName>
    </submittedName>
</protein>